<dbReference type="InterPro" id="IPR050631">
    <property type="entry name" value="PheA/TfdB_FAD_monoxygenase"/>
</dbReference>
<dbReference type="SUPFAM" id="SSF51905">
    <property type="entry name" value="FAD/NAD(P)-binding domain"/>
    <property type="match status" value="1"/>
</dbReference>
<dbReference type="PANTHER" id="PTHR43476">
    <property type="entry name" value="3-(3-HYDROXY-PHENYL)PROPIONATE/3-HYDROXYCINNAMIC ACID HYDROXYLASE"/>
    <property type="match status" value="1"/>
</dbReference>
<dbReference type="InterPro" id="IPR036188">
    <property type="entry name" value="FAD/NAD-bd_sf"/>
</dbReference>
<dbReference type="PANTHER" id="PTHR43476:SF3">
    <property type="entry name" value="FAD-BINDING MONOOXYGENASE"/>
    <property type="match status" value="1"/>
</dbReference>
<evidence type="ECO:0000256" key="1">
    <source>
        <dbReference type="ARBA" id="ARBA00023002"/>
    </source>
</evidence>
<dbReference type="GO" id="GO:0008688">
    <property type="term" value="F:3-(3-hydroxyphenyl)propionate hydroxylase activity"/>
    <property type="evidence" value="ECO:0007669"/>
    <property type="project" value="UniProtKB-EC"/>
</dbReference>
<dbReference type="Proteomes" id="UP000572680">
    <property type="component" value="Unassembled WGS sequence"/>
</dbReference>
<dbReference type="GO" id="GO:0071949">
    <property type="term" value="F:FAD binding"/>
    <property type="evidence" value="ECO:0007669"/>
    <property type="project" value="InterPro"/>
</dbReference>
<proteinExistence type="predicted"/>
<organism evidence="3 4">
    <name type="scientific">Actinomadura namibiensis</name>
    <dbReference type="NCBI Taxonomy" id="182080"/>
    <lineage>
        <taxon>Bacteria</taxon>
        <taxon>Bacillati</taxon>
        <taxon>Actinomycetota</taxon>
        <taxon>Actinomycetes</taxon>
        <taxon>Streptosporangiales</taxon>
        <taxon>Thermomonosporaceae</taxon>
        <taxon>Actinomadura</taxon>
    </lineage>
</organism>
<sequence length="557" mass="60338">MTTVPVVVVGAGPTGLTAATLLGRYGVECLVLDRWESIYPRPRAVALDEEVHRVLARLGVGAEFAAISRPCPGLRLLDRTGRVLAEFRRATVNGRHGHPESSLFDQPELEALLRANLERHPTVTLRGGAEVTALTQDAGGVRLDVTDRATGERLPVHARHVLGCDGANSLTRSAIGATMRDLDFAQRWLVVDVATTADLGAWEGVHQVCHPVRAATYMRVGETRHRWEFRLAPGETADDYRTMDRLHPLIAPWTGDVPASRLEVVRVAEYTFRARIADRWRDRRVFLLGDAAHLTPPFIGQGMGAGMRDAANLAWKLAGVLAGTLPETSLDSYEAEREPHARAMIRTAKLVGVAMTEGGGLGDLLRRVVAPRLHLVPGLGDQVRHGETPALRRSALVARPPLRRGLAGGLCPNAPLGDGRRLDDVAAGRFAVVTATAPSPWQRAEIERRGAALVHVRPGDALHRWLRRGRADAALVRPDGTVLRAGRHLAALHTTLPAFGAGLHPTAPGPRGHGAEAPRSTWVRPDRFVARRAHESTGPLNDLLRVLGRILDGEEAP</sequence>
<dbReference type="GO" id="GO:0019622">
    <property type="term" value="P:3-(3-hydroxy)phenylpropionate catabolic process"/>
    <property type="evidence" value="ECO:0007669"/>
    <property type="project" value="TreeGrafter"/>
</dbReference>
<dbReference type="EMBL" id="JACJIA010000007">
    <property type="protein sequence ID" value="MBA8953610.1"/>
    <property type="molecule type" value="Genomic_DNA"/>
</dbReference>
<dbReference type="InterPro" id="IPR002938">
    <property type="entry name" value="FAD-bd"/>
</dbReference>
<evidence type="ECO:0000259" key="2">
    <source>
        <dbReference type="Pfam" id="PF01494"/>
    </source>
</evidence>
<protein>
    <submittedName>
        <fullName evidence="3">3-(3-hydroxy-phenyl)propionate hydroxylase</fullName>
        <ecNumber evidence="3">1.14.13.127</ecNumber>
    </submittedName>
</protein>
<evidence type="ECO:0000313" key="4">
    <source>
        <dbReference type="Proteomes" id="UP000572680"/>
    </source>
</evidence>
<dbReference type="AlphaFoldDB" id="A0A7W3LSX8"/>
<evidence type="ECO:0000313" key="3">
    <source>
        <dbReference type="EMBL" id="MBA8953610.1"/>
    </source>
</evidence>
<reference evidence="3 4" key="1">
    <citation type="submission" date="2020-08" db="EMBL/GenBank/DDBJ databases">
        <title>Genomic Encyclopedia of Type Strains, Phase IV (KMG-IV): sequencing the most valuable type-strain genomes for metagenomic binning, comparative biology and taxonomic classification.</title>
        <authorList>
            <person name="Goeker M."/>
        </authorList>
    </citation>
    <scope>NUCLEOTIDE SEQUENCE [LARGE SCALE GENOMIC DNA]</scope>
    <source>
        <strain evidence="3 4">DSM 44197</strain>
    </source>
</reference>
<dbReference type="EC" id="1.14.13.127" evidence="3"/>
<comment type="caution">
    <text evidence="3">The sequence shown here is derived from an EMBL/GenBank/DDBJ whole genome shotgun (WGS) entry which is preliminary data.</text>
</comment>
<accession>A0A7W3LSX8</accession>
<name>A0A7W3LSX8_ACTNM</name>
<dbReference type="NCBIfam" id="NF004829">
    <property type="entry name" value="PRK06183.1-3"/>
    <property type="match status" value="1"/>
</dbReference>
<feature type="domain" description="FAD-binding" evidence="2">
    <location>
        <begin position="4"/>
        <end position="347"/>
    </location>
</feature>
<keyword evidence="1 3" id="KW-0560">Oxidoreductase</keyword>
<dbReference type="PRINTS" id="PR00420">
    <property type="entry name" value="RNGMNOXGNASE"/>
</dbReference>
<keyword evidence="4" id="KW-1185">Reference proteome</keyword>
<dbReference type="Pfam" id="PF01494">
    <property type="entry name" value="FAD_binding_3"/>
    <property type="match status" value="1"/>
</dbReference>
<gene>
    <name evidence="3" type="ORF">HNR61_005263</name>
</gene>
<dbReference type="RefSeq" id="WP_312898099.1">
    <property type="nucleotide sequence ID" value="NZ_BAAALP010000072.1"/>
</dbReference>
<dbReference type="Gene3D" id="3.50.50.60">
    <property type="entry name" value="FAD/NAD(P)-binding domain"/>
    <property type="match status" value="1"/>
</dbReference>
<dbReference type="Gene3D" id="3.30.70.2450">
    <property type="match status" value="1"/>
</dbReference>